<name>A0A927H382_9BACL</name>
<evidence type="ECO:0000313" key="10">
    <source>
        <dbReference type="EMBL" id="MBD2866072.1"/>
    </source>
</evidence>
<comment type="pathway">
    <text evidence="2">Cofactor biosynthesis; tetrahydrofolate biosynthesis; 2-amino-4-hydroxy-6-hydroxymethyl-7,8-dihydropteridine diphosphate from 7,8-dihydroneopterin triphosphate: step 4/4.</text>
</comment>
<keyword evidence="7" id="KW-0067">ATP-binding</keyword>
<evidence type="ECO:0000256" key="1">
    <source>
        <dbReference type="ARBA" id="ARBA00000198"/>
    </source>
</evidence>
<accession>A0A927H382</accession>
<dbReference type="InterPro" id="IPR000550">
    <property type="entry name" value="Hppk"/>
</dbReference>
<evidence type="ECO:0000256" key="2">
    <source>
        <dbReference type="ARBA" id="ARBA00005051"/>
    </source>
</evidence>
<dbReference type="NCBIfam" id="TIGR01498">
    <property type="entry name" value="folK"/>
    <property type="match status" value="1"/>
</dbReference>
<keyword evidence="6" id="KW-0418">Kinase</keyword>
<gene>
    <name evidence="10" type="primary">folK</name>
    <name evidence="10" type="ORF">IDH45_29210</name>
</gene>
<dbReference type="GO" id="GO:0005524">
    <property type="term" value="F:ATP binding"/>
    <property type="evidence" value="ECO:0007669"/>
    <property type="project" value="UniProtKB-KW"/>
</dbReference>
<keyword evidence="4 10" id="KW-0808">Transferase</keyword>
<keyword evidence="8" id="KW-0289">Folate biosynthesis</keyword>
<evidence type="ECO:0000256" key="6">
    <source>
        <dbReference type="ARBA" id="ARBA00022777"/>
    </source>
</evidence>
<evidence type="ECO:0000313" key="11">
    <source>
        <dbReference type="Proteomes" id="UP000639396"/>
    </source>
</evidence>
<dbReference type="Proteomes" id="UP000639396">
    <property type="component" value="Unassembled WGS sequence"/>
</dbReference>
<organism evidence="10 11">
    <name type="scientific">Paenibacillus oceani</name>
    <dbReference type="NCBI Taxonomy" id="2772510"/>
    <lineage>
        <taxon>Bacteria</taxon>
        <taxon>Bacillati</taxon>
        <taxon>Bacillota</taxon>
        <taxon>Bacilli</taxon>
        <taxon>Bacillales</taxon>
        <taxon>Paenibacillaceae</taxon>
        <taxon>Paenibacillus</taxon>
    </lineage>
</organism>
<keyword evidence="11" id="KW-1185">Reference proteome</keyword>
<comment type="catalytic activity">
    <reaction evidence="1">
        <text>6-hydroxymethyl-7,8-dihydropterin + ATP = (7,8-dihydropterin-6-yl)methyl diphosphate + AMP + H(+)</text>
        <dbReference type="Rhea" id="RHEA:11412"/>
        <dbReference type="ChEBI" id="CHEBI:15378"/>
        <dbReference type="ChEBI" id="CHEBI:30616"/>
        <dbReference type="ChEBI" id="CHEBI:44841"/>
        <dbReference type="ChEBI" id="CHEBI:72950"/>
        <dbReference type="ChEBI" id="CHEBI:456215"/>
        <dbReference type="EC" id="2.7.6.3"/>
    </reaction>
</comment>
<evidence type="ECO:0000256" key="5">
    <source>
        <dbReference type="ARBA" id="ARBA00022741"/>
    </source>
</evidence>
<comment type="caution">
    <text evidence="10">The sequence shown here is derived from an EMBL/GenBank/DDBJ whole genome shotgun (WGS) entry which is preliminary data.</text>
</comment>
<evidence type="ECO:0000259" key="9">
    <source>
        <dbReference type="PROSITE" id="PS00794"/>
    </source>
</evidence>
<dbReference type="SUPFAM" id="SSF55083">
    <property type="entry name" value="6-hydroxymethyl-7,8-dihydropterin pyrophosphokinase, HPPK"/>
    <property type="match status" value="1"/>
</dbReference>
<evidence type="ECO:0000256" key="7">
    <source>
        <dbReference type="ARBA" id="ARBA00022840"/>
    </source>
</evidence>
<reference evidence="10" key="1">
    <citation type="submission" date="2020-09" db="EMBL/GenBank/DDBJ databases">
        <title>A novel bacterium of genus Paenibacillus, isolated from South China Sea.</title>
        <authorList>
            <person name="Huang H."/>
            <person name="Mo K."/>
            <person name="Hu Y."/>
        </authorList>
    </citation>
    <scope>NUCLEOTIDE SEQUENCE</scope>
    <source>
        <strain evidence="10">IB182363</strain>
    </source>
</reference>
<protein>
    <recommendedName>
        <fullName evidence="3">2-amino-4-hydroxy-6-hydroxymethyldihydropteridine diphosphokinase</fullName>
        <ecNumber evidence="3">2.7.6.3</ecNumber>
    </recommendedName>
</protein>
<dbReference type="RefSeq" id="WP_190931688.1">
    <property type="nucleotide sequence ID" value="NZ_JACXJA010000051.1"/>
</dbReference>
<dbReference type="EMBL" id="JACXJA010000051">
    <property type="protein sequence ID" value="MBD2866072.1"/>
    <property type="molecule type" value="Genomic_DNA"/>
</dbReference>
<dbReference type="AlphaFoldDB" id="A0A927H382"/>
<dbReference type="GO" id="GO:0046656">
    <property type="term" value="P:folic acid biosynthetic process"/>
    <property type="evidence" value="ECO:0007669"/>
    <property type="project" value="UniProtKB-KW"/>
</dbReference>
<evidence type="ECO:0000256" key="8">
    <source>
        <dbReference type="ARBA" id="ARBA00022909"/>
    </source>
</evidence>
<dbReference type="Gene3D" id="3.30.70.560">
    <property type="entry name" value="7,8-Dihydro-6-hydroxymethylpterin-pyrophosphokinase HPPK"/>
    <property type="match status" value="1"/>
</dbReference>
<dbReference type="GO" id="GO:0016301">
    <property type="term" value="F:kinase activity"/>
    <property type="evidence" value="ECO:0007669"/>
    <property type="project" value="UniProtKB-KW"/>
</dbReference>
<feature type="domain" description="7,8-dihydro-6-hydroxymethylpterin-pyrophosphokinase" evidence="9">
    <location>
        <begin position="107"/>
        <end position="118"/>
    </location>
</feature>
<keyword evidence="5" id="KW-0547">Nucleotide-binding</keyword>
<proteinExistence type="predicted"/>
<evidence type="ECO:0000256" key="3">
    <source>
        <dbReference type="ARBA" id="ARBA00013253"/>
    </source>
</evidence>
<dbReference type="InterPro" id="IPR035907">
    <property type="entry name" value="Hppk_sf"/>
</dbReference>
<dbReference type="PANTHER" id="PTHR43071">
    <property type="entry name" value="2-AMINO-4-HYDROXY-6-HYDROXYMETHYLDIHYDROPTERIDINE PYROPHOSPHOKINASE"/>
    <property type="match status" value="1"/>
</dbReference>
<evidence type="ECO:0000256" key="4">
    <source>
        <dbReference type="ARBA" id="ARBA00022679"/>
    </source>
</evidence>
<dbReference type="PROSITE" id="PS00794">
    <property type="entry name" value="HPPK"/>
    <property type="match status" value="1"/>
</dbReference>
<dbReference type="PANTHER" id="PTHR43071:SF1">
    <property type="entry name" value="2-AMINO-4-HYDROXY-6-HYDROXYMETHYLDIHYDROPTERIDINE PYROPHOSPHOKINASE"/>
    <property type="match status" value="1"/>
</dbReference>
<dbReference type="Pfam" id="PF01288">
    <property type="entry name" value="HPPK"/>
    <property type="match status" value="1"/>
</dbReference>
<dbReference type="EC" id="2.7.6.3" evidence="3"/>
<sequence>MTDSGAGQQAAGRRSDRLPTKEAYIGIGSNIGDRSLYLTEAVRGLEHHPEVEIVRLSDIYETEPVGYADQGPFLNMVAVVQTSLSPSSLHEHMKRIEDRLGRVRTIRNGPRTVDLDLLLMDDTELREPELIVPHPRMWERAFVLVPLQDVSQGRPHLIASIAAHLDTLDGKEGVKRWSNINWRNASGRSES</sequence>
<dbReference type="GO" id="GO:0003848">
    <property type="term" value="F:2-amino-4-hydroxy-6-hydroxymethyldihydropteridine diphosphokinase activity"/>
    <property type="evidence" value="ECO:0007669"/>
    <property type="project" value="UniProtKB-EC"/>
</dbReference>
<dbReference type="CDD" id="cd00483">
    <property type="entry name" value="HPPK"/>
    <property type="match status" value="1"/>
</dbReference>